<evidence type="ECO:0000256" key="5">
    <source>
        <dbReference type="SAM" id="MobiDB-lite"/>
    </source>
</evidence>
<dbReference type="InterPro" id="IPR008913">
    <property type="entry name" value="Znf_CHY"/>
</dbReference>
<evidence type="ECO:0000259" key="8">
    <source>
        <dbReference type="PROSITE" id="PS51270"/>
    </source>
</evidence>
<dbReference type="Pfam" id="PF01814">
    <property type="entry name" value="Hemerythrin"/>
    <property type="match status" value="1"/>
</dbReference>
<dbReference type="EMBL" id="GL433855">
    <property type="protein sequence ID" value="EFN52596.1"/>
    <property type="molecule type" value="Genomic_DNA"/>
</dbReference>
<dbReference type="PANTHER" id="PTHR21319">
    <property type="entry name" value="RING FINGER AND CHY ZINC FINGER DOMAIN-CONTAINING PROTEIN 1"/>
    <property type="match status" value="1"/>
</dbReference>
<feature type="compositionally biased region" description="Low complexity" evidence="5">
    <location>
        <begin position="643"/>
        <end position="663"/>
    </location>
</feature>
<dbReference type="InterPro" id="IPR037275">
    <property type="entry name" value="Znf_CTCHY_sf"/>
</dbReference>
<evidence type="ECO:0000259" key="7">
    <source>
        <dbReference type="PROSITE" id="PS51266"/>
    </source>
</evidence>
<dbReference type="GO" id="GO:0061630">
    <property type="term" value="F:ubiquitin protein ligase activity"/>
    <property type="evidence" value="ECO:0007669"/>
    <property type="project" value="TreeGrafter"/>
</dbReference>
<dbReference type="RefSeq" id="XP_005844698.1">
    <property type="nucleotide sequence ID" value="XM_005844636.1"/>
</dbReference>
<dbReference type="STRING" id="554065.E1ZNF1"/>
<dbReference type="eggNOG" id="KOG1940">
    <property type="taxonomic scope" value="Eukaryota"/>
</dbReference>
<dbReference type="InterPro" id="IPR017921">
    <property type="entry name" value="Znf_CTCHY"/>
</dbReference>
<dbReference type="Gene3D" id="3.30.40.10">
    <property type="entry name" value="Zinc/RING finger domain, C3HC4 (zinc finger)"/>
    <property type="match status" value="1"/>
</dbReference>
<feature type="domain" description="RING-type" evidence="6">
    <location>
        <begin position="1297"/>
        <end position="1338"/>
    </location>
</feature>
<feature type="compositionally biased region" description="Low complexity" evidence="5">
    <location>
        <begin position="1123"/>
        <end position="1167"/>
    </location>
</feature>
<evidence type="ECO:0000256" key="4">
    <source>
        <dbReference type="PROSITE-ProRule" id="PRU00601"/>
    </source>
</evidence>
<feature type="compositionally biased region" description="Gly residues" evidence="5">
    <location>
        <begin position="963"/>
        <end position="977"/>
    </location>
</feature>
<dbReference type="SMART" id="SM00184">
    <property type="entry name" value="RING"/>
    <property type="match status" value="1"/>
</dbReference>
<feature type="region of interest" description="Disordered" evidence="5">
    <location>
        <begin position="624"/>
        <end position="668"/>
    </location>
</feature>
<evidence type="ECO:0000256" key="3">
    <source>
        <dbReference type="ARBA" id="ARBA00022833"/>
    </source>
</evidence>
<reference evidence="9 10" key="1">
    <citation type="journal article" date="2010" name="Plant Cell">
        <title>The Chlorella variabilis NC64A genome reveals adaptation to photosymbiosis, coevolution with viruses, and cryptic sex.</title>
        <authorList>
            <person name="Blanc G."/>
            <person name="Duncan G."/>
            <person name="Agarkova I."/>
            <person name="Borodovsky M."/>
            <person name="Gurnon J."/>
            <person name="Kuo A."/>
            <person name="Lindquist E."/>
            <person name="Lucas S."/>
            <person name="Pangilinan J."/>
            <person name="Polle J."/>
            <person name="Salamov A."/>
            <person name="Terry A."/>
            <person name="Yamada T."/>
            <person name="Dunigan D.D."/>
            <person name="Grigoriev I.V."/>
            <person name="Claverie J.M."/>
            <person name="Van Etten J.L."/>
        </authorList>
    </citation>
    <scope>NUCLEOTIDE SEQUENCE [LARGE SCALE GENOMIC DNA]</scope>
    <source>
        <strain evidence="9 10">NC64A</strain>
    </source>
</reference>
<dbReference type="InParanoid" id="E1ZNF1"/>
<dbReference type="SUPFAM" id="SSF161219">
    <property type="entry name" value="CHY zinc finger-like"/>
    <property type="match status" value="1"/>
</dbReference>
<dbReference type="GO" id="GO:0006511">
    <property type="term" value="P:ubiquitin-dependent protein catabolic process"/>
    <property type="evidence" value="ECO:0007669"/>
    <property type="project" value="TreeGrafter"/>
</dbReference>
<dbReference type="SUPFAM" id="SSF57850">
    <property type="entry name" value="RING/U-box"/>
    <property type="match status" value="1"/>
</dbReference>
<feature type="region of interest" description="Disordered" evidence="5">
    <location>
        <begin position="702"/>
        <end position="727"/>
    </location>
</feature>
<dbReference type="Proteomes" id="UP000008141">
    <property type="component" value="Unassembled WGS sequence"/>
</dbReference>
<dbReference type="FunCoup" id="E1ZNF1">
    <property type="interactions" value="58"/>
</dbReference>
<feature type="region of interest" description="Disordered" evidence="5">
    <location>
        <begin position="589"/>
        <end position="609"/>
    </location>
</feature>
<dbReference type="InterPro" id="IPR012312">
    <property type="entry name" value="Hemerythrin-like"/>
</dbReference>
<dbReference type="PROSITE" id="PS51270">
    <property type="entry name" value="ZF_CTCHY"/>
    <property type="match status" value="1"/>
</dbReference>
<organism evidence="10">
    <name type="scientific">Chlorella variabilis</name>
    <name type="common">Green alga</name>
    <dbReference type="NCBI Taxonomy" id="554065"/>
    <lineage>
        <taxon>Eukaryota</taxon>
        <taxon>Viridiplantae</taxon>
        <taxon>Chlorophyta</taxon>
        <taxon>core chlorophytes</taxon>
        <taxon>Trebouxiophyceae</taxon>
        <taxon>Chlorellales</taxon>
        <taxon>Chlorellaceae</taxon>
        <taxon>Chlorella clade</taxon>
        <taxon>Chlorella</taxon>
    </lineage>
</organism>
<dbReference type="CDD" id="cd16464">
    <property type="entry name" value="RING-H2_Pirh2-like"/>
    <property type="match status" value="1"/>
</dbReference>
<feature type="compositionally biased region" description="Low complexity" evidence="5">
    <location>
        <begin position="415"/>
        <end position="434"/>
    </location>
</feature>
<keyword evidence="10" id="KW-1185">Reference proteome</keyword>
<feature type="region of interest" description="Disordered" evidence="5">
    <location>
        <begin position="1123"/>
        <end position="1168"/>
    </location>
</feature>
<keyword evidence="2 4" id="KW-0863">Zinc-finger</keyword>
<dbReference type="Gene3D" id="1.20.120.520">
    <property type="entry name" value="nmb1532 protein domain like"/>
    <property type="match status" value="3"/>
</dbReference>
<sequence>MSDRGRAGGVLVEPPAVQTEPPPISYLYTHLHDSIRLELDNLGQAVLQLQQTGNSGSAGLGAELAALQNRYHFLEQVYKYHSSVVYPALDSKVRNVTLAYSVEHEDEEHLFEQLNQLLSRALGEPEGKEQLAVVRLLARKVEEIHTTLRKHLRKEEEQLLPLLVAHFSTAEQAELVAQFLCSIPLSTVEQVLGWLKQQVPQAEQARLLVQLQQVVADRLLQQLLLAWLAPPEAADEPMAVDGEERRQAGAAPPAATRQQGTGGGAAAAAPVAADGGWPGGRRFCGGQEEFECCREARGGTRGGGGAGAPCGGSRAAAGGCRIDRDLEEAGQVPGNKPPLREIYYFHQAIRSALHSFAAEARALRAAEGRVTTSQLSALVERHRFIRAVCRFHSASEDEIVFPVLRRVRAAAAAAQPAAAQRQQHDGLQQQQQQQAGGGAGGSTPRLHVEDDHDEEGAKLEELGRLLGAVKAHARRGAKEVAALVCQLSEVADSLAKTMHRHMAREEAEVLPILTRSVCMAQQRHMVWRILRAMPLRLLERVMPWVAGRLREEDVREWLANIRSAAPRHEAPLVELLCQWARRGKLIMPAADGAGGTSASRRRSLDDPSFYPNQTCGPASFLSSMAISQQQQQQQRDGSGDLEAAAGDDSQQQVGAAAAATAAAAPPPQLKRIRTEAGGGAEGGAPLGSGLLPLSPHGVLLPGLSPRFGRGSAGSSPTTDDGSAGATRPIDHIFQFHKALRRELREIEASAVAFQAATEEATAWEFDAAIQELEAKFQFLRGIYRAHSKAEDEIVFPALEAKETLHNVSHAYTLDHKEEEQYFDELAAVLAQIKAARELPELRQHAAQLSRMAEEQELWPLFAEHFSIAEQESLVGVIIGNTGAEVLTTMLSWVQGSMTLDEQEAMIASLKSASKSTAFAQWLGAVRSGPGGGGGGGSPPAAAAAAAAAGGGLAAAAAGGGGEGAAAGGAAAGGGGGASLAPSHQEEMAATLAEVAEYLARQGIAGPAPADPTSLAADSSSFKPGWEDIFRMNQKQLEAAIRRVSNDPHLEPQRKAYLRQNIMASHYIVSQQRRMGSVGSGGSSCAATPTALAAAGVRDGMRLAAPGGAGVVAAAVAAQQAQQAQRGDAAPMPEQQQAQQARPGGSPAASAAAASAAAQPAASRRQPAVPRYHDVGGGVLGCKHYRRRCMLVAPCCDTPHVDRYAVSEMVCLECATRQPVAASCSACGASMARYYCAICHLFDDQPGRSIYHCPFCNFCRQGRGLGVDSFHCMACNACMSLELFNKHRCVEQSLGGNCPVCNDRLFESKHPVKESPCGHFMHSHCFAAYTRYAYTCPVCFKSLGDMSVYWKMIDSLLAAERLPPEYASRRQAILCNDCGQTGEAPFHFVYHKCPACCSFNTRVV</sequence>
<feature type="region of interest" description="Disordered" evidence="5">
    <location>
        <begin position="237"/>
        <end position="273"/>
    </location>
</feature>
<evidence type="ECO:0000259" key="6">
    <source>
        <dbReference type="PROSITE" id="PS50089"/>
    </source>
</evidence>
<dbReference type="KEGG" id="cvr:CHLNCDRAFT_138627"/>
<gene>
    <name evidence="9" type="ORF">CHLNCDRAFT_138627</name>
</gene>
<feature type="domain" description="CHY-type" evidence="7">
    <location>
        <begin position="1174"/>
        <end position="1228"/>
    </location>
</feature>
<keyword evidence="3" id="KW-0862">Zinc</keyword>
<dbReference type="GO" id="GO:0005634">
    <property type="term" value="C:nucleus"/>
    <property type="evidence" value="ECO:0007669"/>
    <property type="project" value="TreeGrafter"/>
</dbReference>
<proteinExistence type="predicted"/>
<dbReference type="PROSITE" id="PS51266">
    <property type="entry name" value="ZF_CHY"/>
    <property type="match status" value="1"/>
</dbReference>
<dbReference type="InterPro" id="IPR013083">
    <property type="entry name" value="Znf_RING/FYVE/PHD"/>
</dbReference>
<dbReference type="SUPFAM" id="SSF161245">
    <property type="entry name" value="Zinc hairpin stack"/>
    <property type="match status" value="1"/>
</dbReference>
<dbReference type="GeneID" id="17352145"/>
<dbReference type="GO" id="GO:0016567">
    <property type="term" value="P:protein ubiquitination"/>
    <property type="evidence" value="ECO:0007669"/>
    <property type="project" value="TreeGrafter"/>
</dbReference>
<dbReference type="InterPro" id="IPR037274">
    <property type="entry name" value="Znf_CHY_sf"/>
</dbReference>
<name>E1ZNF1_CHLVA</name>
<dbReference type="PANTHER" id="PTHR21319:SF0">
    <property type="entry name" value="AND RING FINGER DOMAIN PROTEIN, PUTATIVE (AFU_ORTHOLOGUE AFUA_1G08900)-RELATED"/>
    <property type="match status" value="1"/>
</dbReference>
<evidence type="ECO:0000256" key="2">
    <source>
        <dbReference type="ARBA" id="ARBA00022771"/>
    </source>
</evidence>
<dbReference type="Pfam" id="PF13639">
    <property type="entry name" value="zf-RING_2"/>
    <property type="match status" value="1"/>
</dbReference>
<evidence type="ECO:0000256" key="1">
    <source>
        <dbReference type="ARBA" id="ARBA00022723"/>
    </source>
</evidence>
<feature type="region of interest" description="Disordered" evidence="5">
    <location>
        <begin position="963"/>
        <end position="982"/>
    </location>
</feature>
<evidence type="ECO:0000313" key="10">
    <source>
        <dbReference type="Proteomes" id="UP000008141"/>
    </source>
</evidence>
<dbReference type="OrthoDB" id="411372at2759"/>
<evidence type="ECO:0000313" key="9">
    <source>
        <dbReference type="EMBL" id="EFN52596.1"/>
    </source>
</evidence>
<accession>E1ZNF1</accession>
<dbReference type="OMA" id="EWWEGSP"/>
<keyword evidence="1" id="KW-0479">Metal-binding</keyword>
<protein>
    <submittedName>
        <fullName evidence="9">Uncharacterized protein</fullName>
    </submittedName>
</protein>
<dbReference type="Pfam" id="PF14599">
    <property type="entry name" value="zinc_ribbon_6"/>
    <property type="match status" value="1"/>
</dbReference>
<dbReference type="InterPro" id="IPR001841">
    <property type="entry name" value="Znf_RING"/>
</dbReference>
<dbReference type="PROSITE" id="PS50089">
    <property type="entry name" value="ZF_RING_2"/>
    <property type="match status" value="1"/>
</dbReference>
<feature type="domain" description="CTCHY-type" evidence="8">
    <location>
        <begin position="1230"/>
        <end position="1296"/>
    </location>
</feature>
<dbReference type="GO" id="GO:0008270">
    <property type="term" value="F:zinc ion binding"/>
    <property type="evidence" value="ECO:0007669"/>
    <property type="project" value="UniProtKB-KW"/>
</dbReference>
<dbReference type="InterPro" id="IPR039512">
    <property type="entry name" value="RCHY1_zinc-ribbon"/>
</dbReference>
<dbReference type="Gene3D" id="2.20.28.10">
    <property type="match status" value="1"/>
</dbReference>
<feature type="region of interest" description="Disordered" evidence="5">
    <location>
        <begin position="415"/>
        <end position="454"/>
    </location>
</feature>
<dbReference type="CDD" id="cd12108">
    <property type="entry name" value="Hr-like"/>
    <property type="match status" value="3"/>
</dbReference>